<dbReference type="AlphaFoldDB" id="A0A430SAX1"/>
<comment type="caution">
    <text evidence="1">The sequence shown here is derived from an EMBL/GenBank/DDBJ whole genome shotgun (WGS) entry which is preliminary data.</text>
</comment>
<accession>A0A430SAX1</accession>
<reference evidence="1 2" key="1">
    <citation type="journal article" date="2019" name="Extremophiles">
        <title>Biogeography of thermophiles and predominance of Thermus scotoductus in domestic water heaters.</title>
        <authorList>
            <person name="Wilpiszeski R.L."/>
            <person name="Zhang Z."/>
            <person name="House C.H."/>
        </authorList>
    </citation>
    <scope>NUCLEOTIDE SEQUENCE [LARGE SCALE GENOMIC DNA]</scope>
    <source>
        <strain evidence="1 2">20_S20</strain>
    </source>
</reference>
<evidence type="ECO:0000313" key="2">
    <source>
        <dbReference type="Proteomes" id="UP000286928"/>
    </source>
</evidence>
<dbReference type="Proteomes" id="UP000286928">
    <property type="component" value="Unassembled WGS sequence"/>
</dbReference>
<gene>
    <name evidence="1" type="ORF">CSW33_04870</name>
</gene>
<proteinExistence type="predicted"/>
<evidence type="ECO:0000313" key="1">
    <source>
        <dbReference type="EMBL" id="RTH33180.1"/>
    </source>
</evidence>
<dbReference type="EMBL" id="PEMD01000118">
    <property type="protein sequence ID" value="RTH33180.1"/>
    <property type="molecule type" value="Genomic_DNA"/>
</dbReference>
<protein>
    <submittedName>
        <fullName evidence="1">Uncharacterized protein</fullName>
    </submittedName>
</protein>
<name>A0A430SAX1_THESC</name>
<sequence>MAVRAVVVIITPEGAKEETAILLDAFQAIFLALPWGERIDARKRIDLLIDAALAQEEEVSNEAD</sequence>
<organism evidence="1 2">
    <name type="scientific">Thermus scotoductus</name>
    <dbReference type="NCBI Taxonomy" id="37636"/>
    <lineage>
        <taxon>Bacteria</taxon>
        <taxon>Thermotogati</taxon>
        <taxon>Deinococcota</taxon>
        <taxon>Deinococci</taxon>
        <taxon>Thermales</taxon>
        <taxon>Thermaceae</taxon>
        <taxon>Thermus</taxon>
    </lineage>
</organism>